<evidence type="ECO:0000256" key="1">
    <source>
        <dbReference type="SAM" id="MobiDB-lite"/>
    </source>
</evidence>
<evidence type="ECO:0000313" key="3">
    <source>
        <dbReference type="Proteomes" id="UP000586042"/>
    </source>
</evidence>
<sequence length="255" mass="28619">MTDPQTGSWFARRPRAPQAPDRVILRICARVAPRDKRVHVANMPLGGVEVWVDGNGDRWVHYHRMARELRLAGWYTEVAADRLMVLGWSSECLVHRARMLDAALAGRLSDYVRTARSAYALGTRLREEKVPADEIPTRVRDHVGRELRWPDRLAELDGLERTASLEALRLRLAQVAGLEAKVSRRCAEHLTLASQVVMSLVGPDAGRSARSWTRAPGRLIGLTERMVAASVPNRPEVPRPEPVTVARRDLAETPR</sequence>
<dbReference type="RefSeq" id="WP_175588239.1">
    <property type="nucleotide sequence ID" value="NZ_JABWGN010000002.1"/>
</dbReference>
<evidence type="ECO:0000313" key="2">
    <source>
        <dbReference type="EMBL" id="NUW30788.1"/>
    </source>
</evidence>
<dbReference type="EMBL" id="JABWGN010000002">
    <property type="protein sequence ID" value="NUW30788.1"/>
    <property type="molecule type" value="Genomic_DNA"/>
</dbReference>
<name>A0A7Y6I456_9ACTN</name>
<accession>A0A7Y6I456</accession>
<protein>
    <submittedName>
        <fullName evidence="2">Uncharacterized protein</fullName>
    </submittedName>
</protein>
<reference evidence="2 3" key="1">
    <citation type="submission" date="2020-06" db="EMBL/GenBank/DDBJ databases">
        <title>Nonomuraea sp. SMC257, a novel actinomycete isolated from soil.</title>
        <authorList>
            <person name="Chanama M."/>
        </authorList>
    </citation>
    <scope>NUCLEOTIDE SEQUENCE [LARGE SCALE GENOMIC DNA]</scope>
    <source>
        <strain evidence="2 3">SMC257</strain>
    </source>
</reference>
<feature type="compositionally biased region" description="Basic and acidic residues" evidence="1">
    <location>
        <begin position="246"/>
        <end position="255"/>
    </location>
</feature>
<organism evidence="2 3">
    <name type="scientific">Nonomuraea montanisoli</name>
    <dbReference type="NCBI Taxonomy" id="2741721"/>
    <lineage>
        <taxon>Bacteria</taxon>
        <taxon>Bacillati</taxon>
        <taxon>Actinomycetota</taxon>
        <taxon>Actinomycetes</taxon>
        <taxon>Streptosporangiales</taxon>
        <taxon>Streptosporangiaceae</taxon>
        <taxon>Nonomuraea</taxon>
    </lineage>
</organism>
<dbReference type="AlphaFoldDB" id="A0A7Y6I456"/>
<comment type="caution">
    <text evidence="2">The sequence shown here is derived from an EMBL/GenBank/DDBJ whole genome shotgun (WGS) entry which is preliminary data.</text>
</comment>
<dbReference type="Proteomes" id="UP000586042">
    <property type="component" value="Unassembled WGS sequence"/>
</dbReference>
<gene>
    <name evidence="2" type="ORF">HTZ77_05050</name>
</gene>
<proteinExistence type="predicted"/>
<keyword evidence="3" id="KW-1185">Reference proteome</keyword>
<feature type="region of interest" description="Disordered" evidence="1">
    <location>
        <begin position="233"/>
        <end position="255"/>
    </location>
</feature>